<dbReference type="EMBL" id="JANIAA010000060">
    <property type="protein sequence ID" value="MCQ8195056.1"/>
    <property type="molecule type" value="Genomic_DNA"/>
</dbReference>
<dbReference type="Proteomes" id="UP001204746">
    <property type="component" value="Unassembled WGS sequence"/>
</dbReference>
<comment type="caution">
    <text evidence="1">The sequence shown here is derived from an EMBL/GenBank/DDBJ whole genome shotgun (WGS) entry which is preliminary data.</text>
</comment>
<evidence type="ECO:0000313" key="1">
    <source>
        <dbReference type="EMBL" id="MCQ8195056.1"/>
    </source>
</evidence>
<organism evidence="1 2">
    <name type="scientific">Streptomyces rugosispiralis</name>
    <dbReference type="NCBI Taxonomy" id="2967341"/>
    <lineage>
        <taxon>Bacteria</taxon>
        <taxon>Bacillati</taxon>
        <taxon>Actinomycetota</taxon>
        <taxon>Actinomycetes</taxon>
        <taxon>Kitasatosporales</taxon>
        <taxon>Streptomycetaceae</taxon>
        <taxon>Streptomyces</taxon>
    </lineage>
</organism>
<reference evidence="1 2" key="1">
    <citation type="submission" date="2022-07" db="EMBL/GenBank/DDBJ databases">
        <authorList>
            <person name="Phongsopitanun W."/>
            <person name="Tanasupawat S."/>
        </authorList>
    </citation>
    <scope>NUCLEOTIDE SEQUENCE [LARGE SCALE GENOMIC DNA]</scope>
    <source>
        <strain evidence="1 2">RCU-064</strain>
    </source>
</reference>
<gene>
    <name evidence="1" type="ORF">NP777_43935</name>
</gene>
<protein>
    <submittedName>
        <fullName evidence="1">Uncharacterized protein</fullName>
    </submittedName>
</protein>
<evidence type="ECO:0000313" key="2">
    <source>
        <dbReference type="Proteomes" id="UP001204746"/>
    </source>
</evidence>
<accession>A0ABT1VCD2</accession>
<dbReference type="RefSeq" id="WP_256655800.1">
    <property type="nucleotide sequence ID" value="NZ_JANIAA010000060.1"/>
</dbReference>
<keyword evidence="2" id="KW-1185">Reference proteome</keyword>
<sequence>MGTNRILSPEKFHFRMPFFSKITVPNPVLLDQGFDTETTGAAPSGWTVSEGTGTSVAVVQGPDREGKSVYLRDTSATGMATMSRAFAAQSRAITLRWDWKEKAAGGWSRALVTGGSTTVVDIATQRDATGKHLAYRTPSGTWQVLQAIADDTWYSIKVTVDPTPPQGAAPWVDIFVGGVRKAHHVPLLSSPASFGKLHFQTNPNRTSDLYVDNVNVVVTESVNCEGTSQEVMDQEIRYAVAAGIDYWAFDYYPQQPLARARELYLSSDLNNQVNWCAILDGNFMAQYDANLTELVARFGESNYQKVLDGRPLVYILNNATAEKVAKMRSKATSAGLPDPYIVVMGWTAQGVADVKATVGADAVSRYATGQADGASYSSLTSLEASLWSDYAGAAGQVIPTVSTGWDPRPMYEYPVPWGVQPSDDYLGLEDQWTQQATPTDIAHHLGEAISWTNSHSANVPANAVLIYAWNEHLEGGWICPTMHEMQNSGRPLRLDAIAGVPRTA</sequence>
<name>A0ABT1VCD2_9ACTN</name>
<dbReference type="Gene3D" id="3.20.20.80">
    <property type="entry name" value="Glycosidases"/>
    <property type="match status" value="1"/>
</dbReference>
<proteinExistence type="predicted"/>